<feature type="coiled-coil region" evidence="1">
    <location>
        <begin position="195"/>
        <end position="222"/>
    </location>
</feature>
<keyword evidence="1" id="KW-0175">Coiled coil</keyword>
<dbReference type="Gene3D" id="3.80.10.10">
    <property type="entry name" value="Ribonuclease Inhibitor"/>
    <property type="match status" value="1"/>
</dbReference>
<dbReference type="InterPro" id="IPR032675">
    <property type="entry name" value="LRR_dom_sf"/>
</dbReference>
<dbReference type="AlphaFoldDB" id="A0A078AMM2"/>
<reference evidence="2 3" key="1">
    <citation type="submission" date="2014-06" db="EMBL/GenBank/DDBJ databases">
        <authorList>
            <person name="Swart Estienne"/>
        </authorList>
    </citation>
    <scope>NUCLEOTIDE SEQUENCE [LARGE SCALE GENOMIC DNA]</scope>
    <source>
        <strain evidence="2 3">130c</strain>
    </source>
</reference>
<accession>A0A078AMM2</accession>
<evidence type="ECO:0000313" key="3">
    <source>
        <dbReference type="Proteomes" id="UP000039865"/>
    </source>
</evidence>
<dbReference type="Proteomes" id="UP000039865">
    <property type="component" value="Unassembled WGS sequence"/>
</dbReference>
<dbReference type="InParanoid" id="A0A078AMM2"/>
<evidence type="ECO:0000256" key="1">
    <source>
        <dbReference type="SAM" id="Coils"/>
    </source>
</evidence>
<dbReference type="InterPro" id="IPR006553">
    <property type="entry name" value="Leu-rich_rpt_Cys-con_subtyp"/>
</dbReference>
<protein>
    <submittedName>
        <fullName evidence="2">Uncharacterized protein</fullName>
    </submittedName>
</protein>
<proteinExistence type="predicted"/>
<name>A0A078AMM2_STYLE</name>
<dbReference type="OrthoDB" id="550575at2759"/>
<dbReference type="SUPFAM" id="SSF52047">
    <property type="entry name" value="RNI-like"/>
    <property type="match status" value="1"/>
</dbReference>
<dbReference type="EMBL" id="CCKQ01011093">
    <property type="protein sequence ID" value="CDW82632.1"/>
    <property type="molecule type" value="Genomic_DNA"/>
</dbReference>
<sequence>MILFKNFTNPEQKFGADSKNQAQASFQKYSDLPTNLGQLYFDAIEERNFTQIKIDMFSTAIRRNIEQFGISRRDILEKIDGKKAQLKIMSDMNQSLKRKYIKKNVDYKKALRGENVDEPKNFFQQLVFDIKKDIQMATQATQKLDQKLVQNQNEDPLAKTQELTVNYQTGDAISISTQLVMLSPGANSTQPFEDINDQIEQAQQLTANKAKMQQQIRQLKHMEQLEVKTISERSHEDSMDVSMSMTSSKVNTPGGHHKNYLSSGTIQRKLQGELDADESAANEADQQLKRDLNVGNRGKKIQILDLLNEICEEVDENKQDENDTTIIGDGKQEEEEVETEREENRIIEQIMRALQIKDNSDEDYNSLISTTDGIYLQNINSDQLETVIKYLYNIDDPEKHKFEMPQQFNVLMNLFETAEYLGLDQMKVQITLEILKKDEFQKYTNVRRHYIDNLAENQLEDINQTEQWAYVLGGFYRNFTKQRIEYMEKMKDDESFRFVFDEDLQYLTKEYYDSKQILKAQYNLQRPLILFSAFEATSFAICSRFSRTLLSLELRACSNLTDKGIIQLCEGLSGIKEKRNGQEPTDEFSRYRQFNRHETLAKLKHLNIADLKQITNRAMKSISFNLFPELVDLSIWGCYKITNEGFLELCTAYRSENFRRVNYCGCYKISDDSRLWISSSFSRVVIYNKVDDFGKELNLNEVVPPQAENVILNAENSLSH</sequence>
<organism evidence="2 3">
    <name type="scientific">Stylonychia lemnae</name>
    <name type="common">Ciliate</name>
    <dbReference type="NCBI Taxonomy" id="5949"/>
    <lineage>
        <taxon>Eukaryota</taxon>
        <taxon>Sar</taxon>
        <taxon>Alveolata</taxon>
        <taxon>Ciliophora</taxon>
        <taxon>Intramacronucleata</taxon>
        <taxon>Spirotrichea</taxon>
        <taxon>Stichotrichia</taxon>
        <taxon>Sporadotrichida</taxon>
        <taxon>Oxytrichidae</taxon>
        <taxon>Stylonychinae</taxon>
        <taxon>Stylonychia</taxon>
    </lineage>
</organism>
<dbReference type="SMART" id="SM00367">
    <property type="entry name" value="LRR_CC"/>
    <property type="match status" value="3"/>
</dbReference>
<keyword evidence="3" id="KW-1185">Reference proteome</keyword>
<gene>
    <name evidence="2" type="primary">Contig12144.g12980</name>
    <name evidence="2" type="ORF">STYLEM_11665</name>
</gene>
<evidence type="ECO:0000313" key="2">
    <source>
        <dbReference type="EMBL" id="CDW82632.1"/>
    </source>
</evidence>